<reference evidence="3 4" key="1">
    <citation type="submission" date="2019-02" db="EMBL/GenBank/DDBJ databases">
        <title>Deep-cultivation of Planctomycetes and their phenomic and genomic characterization uncovers novel biology.</title>
        <authorList>
            <person name="Wiegand S."/>
            <person name="Jogler M."/>
            <person name="Boedeker C."/>
            <person name="Pinto D."/>
            <person name="Vollmers J."/>
            <person name="Rivas-Marin E."/>
            <person name="Kohn T."/>
            <person name="Peeters S.H."/>
            <person name="Heuer A."/>
            <person name="Rast P."/>
            <person name="Oberbeckmann S."/>
            <person name="Bunk B."/>
            <person name="Jeske O."/>
            <person name="Meyerdierks A."/>
            <person name="Storesund J.E."/>
            <person name="Kallscheuer N."/>
            <person name="Luecker S."/>
            <person name="Lage O.M."/>
            <person name="Pohl T."/>
            <person name="Merkel B.J."/>
            <person name="Hornburger P."/>
            <person name="Mueller R.-W."/>
            <person name="Bruemmer F."/>
            <person name="Labrenz M."/>
            <person name="Spormann A.M."/>
            <person name="Op Den Camp H."/>
            <person name="Overmann J."/>
            <person name="Amann R."/>
            <person name="Jetten M.S.M."/>
            <person name="Mascher T."/>
            <person name="Medema M.H."/>
            <person name="Devos D.P."/>
            <person name="Kaster A.-K."/>
            <person name="Ovreas L."/>
            <person name="Rohde M."/>
            <person name="Galperin M.Y."/>
            <person name="Jogler C."/>
        </authorList>
    </citation>
    <scope>NUCLEOTIDE SEQUENCE [LARGE SCALE GENOMIC DNA]</scope>
    <source>
        <strain evidence="3 4">Pla52n</strain>
    </source>
</reference>
<organism evidence="3 4">
    <name type="scientific">Stieleria varia</name>
    <dbReference type="NCBI Taxonomy" id="2528005"/>
    <lineage>
        <taxon>Bacteria</taxon>
        <taxon>Pseudomonadati</taxon>
        <taxon>Planctomycetota</taxon>
        <taxon>Planctomycetia</taxon>
        <taxon>Pirellulales</taxon>
        <taxon>Pirellulaceae</taxon>
        <taxon>Stieleria</taxon>
    </lineage>
</organism>
<feature type="chain" id="PRO_5022981148" evidence="2">
    <location>
        <begin position="26"/>
        <end position="215"/>
    </location>
</feature>
<proteinExistence type="predicted"/>
<name>A0A5C6A4V7_9BACT</name>
<protein>
    <submittedName>
        <fullName evidence="3">Uncharacterized protein</fullName>
    </submittedName>
</protein>
<sequence precursor="true">MNSTFTKSMCAAALLTLLSTSALFAQDDEPVARAQPVADAEPTRAEPIASATPDVRPLSVTVELISGKTQITGTLTDTTNLDMRTSFGMVAVPLSEVAGFRFPSADDASTTVVMLNGDSITGATDVKMVTVETEWGVAQINGQSIQSILFVPGLAWTSAKGLNGVRWGLSNQTSTTSQNLPASSSSSSSIRSSSPAPSAIGSPPRIQNFGQPFNN</sequence>
<keyword evidence="4" id="KW-1185">Reference proteome</keyword>
<gene>
    <name evidence="3" type="ORF">Pla52n_53300</name>
</gene>
<feature type="compositionally biased region" description="Low complexity" evidence="1">
    <location>
        <begin position="181"/>
        <end position="206"/>
    </location>
</feature>
<dbReference type="Proteomes" id="UP000320176">
    <property type="component" value="Unassembled WGS sequence"/>
</dbReference>
<feature type="region of interest" description="Disordered" evidence="1">
    <location>
        <begin position="30"/>
        <end position="52"/>
    </location>
</feature>
<dbReference type="AlphaFoldDB" id="A0A5C6A4V7"/>
<evidence type="ECO:0000256" key="2">
    <source>
        <dbReference type="SAM" id="SignalP"/>
    </source>
</evidence>
<accession>A0A5C6A4V7</accession>
<dbReference type="RefSeq" id="WP_231742377.1">
    <property type="nucleotide sequence ID" value="NZ_CP151726.1"/>
</dbReference>
<evidence type="ECO:0000313" key="4">
    <source>
        <dbReference type="Proteomes" id="UP000320176"/>
    </source>
</evidence>
<comment type="caution">
    <text evidence="3">The sequence shown here is derived from an EMBL/GenBank/DDBJ whole genome shotgun (WGS) entry which is preliminary data.</text>
</comment>
<dbReference type="EMBL" id="SJPN01000007">
    <property type="protein sequence ID" value="TWT94509.1"/>
    <property type="molecule type" value="Genomic_DNA"/>
</dbReference>
<feature type="signal peptide" evidence="2">
    <location>
        <begin position="1"/>
        <end position="25"/>
    </location>
</feature>
<evidence type="ECO:0000256" key="1">
    <source>
        <dbReference type="SAM" id="MobiDB-lite"/>
    </source>
</evidence>
<evidence type="ECO:0000313" key="3">
    <source>
        <dbReference type="EMBL" id="TWT94509.1"/>
    </source>
</evidence>
<keyword evidence="2" id="KW-0732">Signal</keyword>
<feature type="region of interest" description="Disordered" evidence="1">
    <location>
        <begin position="172"/>
        <end position="215"/>
    </location>
</feature>